<keyword evidence="3" id="KW-1185">Reference proteome</keyword>
<dbReference type="Proteomes" id="UP001497392">
    <property type="component" value="Unassembled WGS sequence"/>
</dbReference>
<gene>
    <name evidence="2" type="primary">g8465</name>
    <name evidence="2" type="ORF">VP750_LOCUS7269</name>
</gene>
<feature type="region of interest" description="Disordered" evidence="1">
    <location>
        <begin position="193"/>
        <end position="219"/>
    </location>
</feature>
<proteinExistence type="predicted"/>
<dbReference type="EMBL" id="CAXHTA020000012">
    <property type="protein sequence ID" value="CAL5225610.1"/>
    <property type="molecule type" value="Genomic_DNA"/>
</dbReference>
<evidence type="ECO:0000256" key="1">
    <source>
        <dbReference type="SAM" id="MobiDB-lite"/>
    </source>
</evidence>
<evidence type="ECO:0000313" key="2">
    <source>
        <dbReference type="EMBL" id="CAL5225610.1"/>
    </source>
</evidence>
<comment type="caution">
    <text evidence="2">The sequence shown here is derived from an EMBL/GenBank/DDBJ whole genome shotgun (WGS) entry which is preliminary data.</text>
</comment>
<sequence length="219" mass="24152">MNSGCGVEVPATDAAGPWKAGGRIGQAVLVAYSAPMPDPPKTHHDVAEGSAEEFVGRETRASRKRKLAGLPSPPVKPPVKMGRKPATPPEILDHALNDLPIIKRSRDHKDMYMLKKALYLNEAYKKFLQYIKAQWEDKPTRSWAKSPGSRAYLDALHRFSGTIVLYARVKRRNPAFAKVYPLSRQADVPLSGLCGKKRRGHGRDKGSGEARSATQKEVC</sequence>
<feature type="region of interest" description="Disordered" evidence="1">
    <location>
        <begin position="35"/>
        <end position="90"/>
    </location>
</feature>
<evidence type="ECO:0000313" key="3">
    <source>
        <dbReference type="Proteomes" id="UP001497392"/>
    </source>
</evidence>
<protein>
    <submittedName>
        <fullName evidence="2">G8465 protein</fullName>
    </submittedName>
</protein>
<organism evidence="2 3">
    <name type="scientific">Coccomyxa viridis</name>
    <dbReference type="NCBI Taxonomy" id="1274662"/>
    <lineage>
        <taxon>Eukaryota</taxon>
        <taxon>Viridiplantae</taxon>
        <taxon>Chlorophyta</taxon>
        <taxon>core chlorophytes</taxon>
        <taxon>Trebouxiophyceae</taxon>
        <taxon>Trebouxiophyceae incertae sedis</taxon>
        <taxon>Coccomyxaceae</taxon>
        <taxon>Coccomyxa</taxon>
    </lineage>
</organism>
<reference evidence="2 3" key="1">
    <citation type="submission" date="2024-06" db="EMBL/GenBank/DDBJ databases">
        <authorList>
            <person name="Kraege A."/>
            <person name="Thomma B."/>
        </authorList>
    </citation>
    <scope>NUCLEOTIDE SEQUENCE [LARGE SCALE GENOMIC DNA]</scope>
</reference>
<name>A0ABP1G0F6_9CHLO</name>
<accession>A0ABP1G0F6</accession>